<protein>
    <submittedName>
        <fullName evidence="3">Craniofacial development protein 2</fullName>
    </submittedName>
</protein>
<reference evidence="3 4" key="1">
    <citation type="journal article" date="2019" name="Commun. Biol.">
        <title>The bagworm genome reveals a unique fibroin gene that provides high tensile strength.</title>
        <authorList>
            <person name="Kono N."/>
            <person name="Nakamura H."/>
            <person name="Ohtoshi R."/>
            <person name="Tomita M."/>
            <person name="Numata K."/>
            <person name="Arakawa K."/>
        </authorList>
    </citation>
    <scope>NUCLEOTIDE SEQUENCE [LARGE SCALE GENOMIC DNA]</scope>
</reference>
<evidence type="ECO:0000256" key="1">
    <source>
        <dbReference type="SAM" id="Coils"/>
    </source>
</evidence>
<sequence length="297" mass="35116">MEHNWFEREVRRMGESITCYPDFLLYQIGETQGQYGVGFIIKQHSKQYVKEFIGISERIAILNMKLPGYKKLWSIVQIYSPTEQSNSVTINNFYQNLNEAIQKHTHENLIVMGDFNGQIGARRSGENAILGQFSYSNKTRSKNGEIITNFALESKLTILNTMFKKNRKSMGTWISPDGKTKNEIDFIMTNRNSYFTNFTVIKRFNFNTNHRLIRTELQINEPKKTRPRQDLRNIKLNEQQLEQITTALRTELRDFEENTKQLETQDKYNYMENAIKTQIKLIADTKMMQREYYQQPL</sequence>
<gene>
    <name evidence="3" type="primary">CFDP2</name>
    <name evidence="3" type="ORF">EVAR_4667_1</name>
</gene>
<dbReference type="Gene3D" id="3.60.10.10">
    <property type="entry name" value="Endonuclease/exonuclease/phosphatase"/>
    <property type="match status" value="1"/>
</dbReference>
<dbReference type="PANTHER" id="PTHR23227:SF67">
    <property type="entry name" value="CRANIOFACIAL DEVELOPMENT PROTEIN 2-LIKE"/>
    <property type="match status" value="1"/>
</dbReference>
<evidence type="ECO:0000313" key="4">
    <source>
        <dbReference type="Proteomes" id="UP000299102"/>
    </source>
</evidence>
<dbReference type="PANTHER" id="PTHR23227">
    <property type="entry name" value="BUCENTAUR RELATED"/>
    <property type="match status" value="1"/>
</dbReference>
<comment type="caution">
    <text evidence="3">The sequence shown here is derived from an EMBL/GenBank/DDBJ whole genome shotgun (WGS) entry which is preliminary data.</text>
</comment>
<dbReference type="Proteomes" id="UP000299102">
    <property type="component" value="Unassembled WGS sequence"/>
</dbReference>
<proteinExistence type="predicted"/>
<dbReference type="OrthoDB" id="410104at2759"/>
<dbReference type="EMBL" id="BGZK01001156">
    <property type="protein sequence ID" value="GBP72783.1"/>
    <property type="molecule type" value="Genomic_DNA"/>
</dbReference>
<accession>A0A4C1YBR4</accession>
<evidence type="ECO:0000259" key="2">
    <source>
        <dbReference type="Pfam" id="PF14529"/>
    </source>
</evidence>
<dbReference type="STRING" id="151549.A0A4C1YBR4"/>
<dbReference type="InterPro" id="IPR027124">
    <property type="entry name" value="Swc5/CFDP1/2"/>
</dbReference>
<feature type="domain" description="Endonuclease/exonuclease/phosphatase" evidence="2">
    <location>
        <begin position="74"/>
        <end position="213"/>
    </location>
</feature>
<dbReference type="SUPFAM" id="SSF56219">
    <property type="entry name" value="DNase I-like"/>
    <property type="match status" value="1"/>
</dbReference>
<keyword evidence="1" id="KW-0175">Coiled coil</keyword>
<name>A0A4C1YBR4_EUMVA</name>
<organism evidence="3 4">
    <name type="scientific">Eumeta variegata</name>
    <name type="common">Bagworm moth</name>
    <name type="synonym">Eumeta japonica</name>
    <dbReference type="NCBI Taxonomy" id="151549"/>
    <lineage>
        <taxon>Eukaryota</taxon>
        <taxon>Metazoa</taxon>
        <taxon>Ecdysozoa</taxon>
        <taxon>Arthropoda</taxon>
        <taxon>Hexapoda</taxon>
        <taxon>Insecta</taxon>
        <taxon>Pterygota</taxon>
        <taxon>Neoptera</taxon>
        <taxon>Endopterygota</taxon>
        <taxon>Lepidoptera</taxon>
        <taxon>Glossata</taxon>
        <taxon>Ditrysia</taxon>
        <taxon>Tineoidea</taxon>
        <taxon>Psychidae</taxon>
        <taxon>Oiketicinae</taxon>
        <taxon>Eumeta</taxon>
    </lineage>
</organism>
<dbReference type="Pfam" id="PF14529">
    <property type="entry name" value="Exo_endo_phos_2"/>
    <property type="match status" value="1"/>
</dbReference>
<feature type="coiled-coil region" evidence="1">
    <location>
        <begin position="238"/>
        <end position="265"/>
    </location>
</feature>
<keyword evidence="4" id="KW-1185">Reference proteome</keyword>
<evidence type="ECO:0000313" key="3">
    <source>
        <dbReference type="EMBL" id="GBP72783.1"/>
    </source>
</evidence>
<dbReference type="InterPro" id="IPR036691">
    <property type="entry name" value="Endo/exonu/phosph_ase_sf"/>
</dbReference>
<dbReference type="AlphaFoldDB" id="A0A4C1YBR4"/>
<dbReference type="GO" id="GO:0003824">
    <property type="term" value="F:catalytic activity"/>
    <property type="evidence" value="ECO:0007669"/>
    <property type="project" value="InterPro"/>
</dbReference>
<dbReference type="InterPro" id="IPR005135">
    <property type="entry name" value="Endo/exonuclease/phosphatase"/>
</dbReference>